<reference evidence="2" key="1">
    <citation type="journal article" date="2023" name="Mol. Phylogenet. Evol.">
        <title>Genome-scale phylogeny and comparative genomics of the fungal order Sordariales.</title>
        <authorList>
            <person name="Hensen N."/>
            <person name="Bonometti L."/>
            <person name="Westerberg I."/>
            <person name="Brannstrom I.O."/>
            <person name="Guillou S."/>
            <person name="Cros-Aarteil S."/>
            <person name="Calhoun S."/>
            <person name="Haridas S."/>
            <person name="Kuo A."/>
            <person name="Mondo S."/>
            <person name="Pangilinan J."/>
            <person name="Riley R."/>
            <person name="LaButti K."/>
            <person name="Andreopoulos B."/>
            <person name="Lipzen A."/>
            <person name="Chen C."/>
            <person name="Yan M."/>
            <person name="Daum C."/>
            <person name="Ng V."/>
            <person name="Clum A."/>
            <person name="Steindorff A."/>
            <person name="Ohm R.A."/>
            <person name="Martin F."/>
            <person name="Silar P."/>
            <person name="Natvig D.O."/>
            <person name="Lalanne C."/>
            <person name="Gautier V."/>
            <person name="Ament-Velasquez S.L."/>
            <person name="Kruys A."/>
            <person name="Hutchinson M.I."/>
            <person name="Powell A.J."/>
            <person name="Barry K."/>
            <person name="Miller A.N."/>
            <person name="Grigoriev I.V."/>
            <person name="Debuchy R."/>
            <person name="Gladieux P."/>
            <person name="Hiltunen Thoren M."/>
            <person name="Johannesson H."/>
        </authorList>
    </citation>
    <scope>NUCLEOTIDE SEQUENCE</scope>
    <source>
        <strain evidence="2">CBS 508.74</strain>
    </source>
</reference>
<dbReference type="EMBL" id="MU853346">
    <property type="protein sequence ID" value="KAK4111319.1"/>
    <property type="molecule type" value="Genomic_DNA"/>
</dbReference>
<organism evidence="2 3">
    <name type="scientific">Canariomyces notabilis</name>
    <dbReference type="NCBI Taxonomy" id="2074819"/>
    <lineage>
        <taxon>Eukaryota</taxon>
        <taxon>Fungi</taxon>
        <taxon>Dikarya</taxon>
        <taxon>Ascomycota</taxon>
        <taxon>Pezizomycotina</taxon>
        <taxon>Sordariomycetes</taxon>
        <taxon>Sordariomycetidae</taxon>
        <taxon>Sordariales</taxon>
        <taxon>Chaetomiaceae</taxon>
        <taxon>Canariomyces</taxon>
    </lineage>
</organism>
<reference evidence="2" key="2">
    <citation type="submission" date="2023-05" db="EMBL/GenBank/DDBJ databases">
        <authorList>
            <consortium name="Lawrence Berkeley National Laboratory"/>
            <person name="Steindorff A."/>
            <person name="Hensen N."/>
            <person name="Bonometti L."/>
            <person name="Westerberg I."/>
            <person name="Brannstrom I.O."/>
            <person name="Guillou S."/>
            <person name="Cros-Aarteil S."/>
            <person name="Calhoun S."/>
            <person name="Haridas S."/>
            <person name="Kuo A."/>
            <person name="Mondo S."/>
            <person name="Pangilinan J."/>
            <person name="Riley R."/>
            <person name="Labutti K."/>
            <person name="Andreopoulos B."/>
            <person name="Lipzen A."/>
            <person name="Chen C."/>
            <person name="Yanf M."/>
            <person name="Daum C."/>
            <person name="Ng V."/>
            <person name="Clum A."/>
            <person name="Ohm R."/>
            <person name="Martin F."/>
            <person name="Silar P."/>
            <person name="Natvig D."/>
            <person name="Lalanne C."/>
            <person name="Gautier V."/>
            <person name="Ament-Velasquez S.L."/>
            <person name="Kruys A."/>
            <person name="Hutchinson M.I."/>
            <person name="Powell A.J."/>
            <person name="Barry K."/>
            <person name="Miller A.N."/>
            <person name="Grigoriev I.V."/>
            <person name="Debuchy R."/>
            <person name="Gladieux P."/>
            <person name="Thoren M.H."/>
            <person name="Johannesson H."/>
        </authorList>
    </citation>
    <scope>NUCLEOTIDE SEQUENCE</scope>
    <source>
        <strain evidence="2">CBS 508.74</strain>
    </source>
</reference>
<accession>A0AAN6TBH5</accession>
<evidence type="ECO:0000256" key="1">
    <source>
        <dbReference type="SAM" id="MobiDB-lite"/>
    </source>
</evidence>
<feature type="region of interest" description="Disordered" evidence="1">
    <location>
        <begin position="118"/>
        <end position="155"/>
    </location>
</feature>
<comment type="caution">
    <text evidence="2">The sequence shown here is derived from an EMBL/GenBank/DDBJ whole genome shotgun (WGS) entry which is preliminary data.</text>
</comment>
<dbReference type="AlphaFoldDB" id="A0AAN6TBH5"/>
<evidence type="ECO:0000313" key="2">
    <source>
        <dbReference type="EMBL" id="KAK4111319.1"/>
    </source>
</evidence>
<feature type="compositionally biased region" description="Basic residues" evidence="1">
    <location>
        <begin position="146"/>
        <end position="155"/>
    </location>
</feature>
<protein>
    <submittedName>
        <fullName evidence="2">Uncharacterized protein</fullName>
    </submittedName>
</protein>
<keyword evidence="3" id="KW-1185">Reference proteome</keyword>
<gene>
    <name evidence="2" type="ORF">N656DRAFT_154466</name>
</gene>
<evidence type="ECO:0000313" key="3">
    <source>
        <dbReference type="Proteomes" id="UP001302812"/>
    </source>
</evidence>
<name>A0AAN6TBH5_9PEZI</name>
<feature type="compositionally biased region" description="Basic and acidic residues" evidence="1">
    <location>
        <begin position="9"/>
        <end position="20"/>
    </location>
</feature>
<sequence length="155" mass="17017">MEATGPAVAEDRERYLRSRKRSDRDLLVDALAPPVGTKVGPPTTSGSHAALLRSEIQSEMSHASTLQANTMGCGLSGRTSSEYRNQHYLRTWQRERHVMAGFELSLLHQAFINSTGELKAEAPGPAQRWQGAAGRGWQDGTGAFKAGRKKLFPRQ</sequence>
<feature type="region of interest" description="Disordered" evidence="1">
    <location>
        <begin position="1"/>
        <end position="20"/>
    </location>
</feature>
<dbReference type="RefSeq" id="XP_064668889.1">
    <property type="nucleotide sequence ID" value="XM_064808679.1"/>
</dbReference>
<dbReference type="GeneID" id="89932802"/>
<proteinExistence type="predicted"/>
<dbReference type="Proteomes" id="UP001302812">
    <property type="component" value="Unassembled WGS sequence"/>
</dbReference>